<evidence type="ECO:0000313" key="2">
    <source>
        <dbReference type="Proteomes" id="UP001054837"/>
    </source>
</evidence>
<organism evidence="1 2">
    <name type="scientific">Caerostris darwini</name>
    <dbReference type="NCBI Taxonomy" id="1538125"/>
    <lineage>
        <taxon>Eukaryota</taxon>
        <taxon>Metazoa</taxon>
        <taxon>Ecdysozoa</taxon>
        <taxon>Arthropoda</taxon>
        <taxon>Chelicerata</taxon>
        <taxon>Arachnida</taxon>
        <taxon>Araneae</taxon>
        <taxon>Araneomorphae</taxon>
        <taxon>Entelegynae</taxon>
        <taxon>Araneoidea</taxon>
        <taxon>Araneidae</taxon>
        <taxon>Caerostris</taxon>
    </lineage>
</organism>
<accession>A0AAV4NJP7</accession>
<dbReference type="Proteomes" id="UP001054837">
    <property type="component" value="Unassembled WGS sequence"/>
</dbReference>
<dbReference type="EMBL" id="BPLQ01001632">
    <property type="protein sequence ID" value="GIX83532.1"/>
    <property type="molecule type" value="Genomic_DNA"/>
</dbReference>
<gene>
    <name evidence="1" type="ORF">CDAR_217321</name>
</gene>
<reference evidence="1 2" key="1">
    <citation type="submission" date="2021-06" db="EMBL/GenBank/DDBJ databases">
        <title>Caerostris darwini draft genome.</title>
        <authorList>
            <person name="Kono N."/>
            <person name="Arakawa K."/>
        </authorList>
    </citation>
    <scope>NUCLEOTIDE SEQUENCE [LARGE SCALE GENOMIC DNA]</scope>
</reference>
<dbReference type="AlphaFoldDB" id="A0AAV4NJP7"/>
<protein>
    <submittedName>
        <fullName evidence="1">Uncharacterized protein</fullName>
    </submittedName>
</protein>
<comment type="caution">
    <text evidence="1">The sequence shown here is derived from an EMBL/GenBank/DDBJ whole genome shotgun (WGS) entry which is preliminary data.</text>
</comment>
<evidence type="ECO:0000313" key="1">
    <source>
        <dbReference type="EMBL" id="GIX83532.1"/>
    </source>
</evidence>
<sequence length="458" mass="51651">MEIWNCEFCNCPVTNVEVHYCSNFGNQYRQSSATLPRSSSTNWVQDVDSRSALPMNYGAKGPVMNQIISSTQQSFLPGMHQQNYCEEMVSQYGVTDQNPYNPETSDFPFPGRPPIEENEYQPIHLQHTTGTSIVIEDQNYQYGDALIPERTPMSIADRNFLPGFQQTFGQTNALMNRMYQHPTAPSQREYSGVFRTNEVSSQFTTTYNNFVLSEHMLTNETSQYSGIALETSILNIQNAQYSTRNPIHPTNSIEQKETFPFRILTYDDPLESVPFCINSLYSDEEGKIFENNNPNNITDAISLPSTSQISMEYQESRVADIDAIKFKEDENNPKHKQLAYFSYGTAEHFSNPSNATQIRQFNFGIGANSNIIEPCAFEGSDLITGSSENPQACNISTTSIVMECHATYKNHPEGMIPSMNVNSSKILDAPSGNAKKQLYKYCKDRKSDIPLTETSLIS</sequence>
<keyword evidence="2" id="KW-1185">Reference proteome</keyword>
<name>A0AAV4NJP7_9ARAC</name>
<proteinExistence type="predicted"/>